<feature type="compositionally biased region" description="Basic and acidic residues" evidence="1">
    <location>
        <begin position="179"/>
        <end position="197"/>
    </location>
</feature>
<name>A0AAQ3QFF4_9LILI</name>
<dbReference type="InterPro" id="IPR037491">
    <property type="entry name" value="LTI78/LTI65"/>
</dbReference>
<feature type="domain" description="LTI65/LTI78 N-terminal" evidence="3">
    <location>
        <begin position="33"/>
        <end position="99"/>
    </location>
</feature>
<evidence type="ECO:0000256" key="1">
    <source>
        <dbReference type="SAM" id="MobiDB-lite"/>
    </source>
</evidence>
<dbReference type="InterPro" id="IPR057059">
    <property type="entry name" value="LTI65/LTI78_PGEED"/>
</dbReference>
<dbReference type="GO" id="GO:0009737">
    <property type="term" value="P:response to abscisic acid"/>
    <property type="evidence" value="ECO:0007669"/>
    <property type="project" value="InterPro"/>
</dbReference>
<evidence type="ECO:0000259" key="2">
    <source>
        <dbReference type="Pfam" id="PF23399"/>
    </source>
</evidence>
<dbReference type="Proteomes" id="UP001327560">
    <property type="component" value="Chromosome 5"/>
</dbReference>
<protein>
    <submittedName>
        <fullName evidence="4">Uncharacterized protein</fullName>
    </submittedName>
</protein>
<reference evidence="4 5" key="1">
    <citation type="submission" date="2023-10" db="EMBL/GenBank/DDBJ databases">
        <title>Chromosome-scale genome assembly provides insights into flower coloration mechanisms of Canna indica.</title>
        <authorList>
            <person name="Li C."/>
        </authorList>
    </citation>
    <scope>NUCLEOTIDE SEQUENCE [LARGE SCALE GENOMIC DNA]</scope>
    <source>
        <tissue evidence="4">Flower</tissue>
    </source>
</reference>
<dbReference type="Pfam" id="PF23399">
    <property type="entry name" value="LTI65_PGEED"/>
    <property type="match status" value="1"/>
</dbReference>
<keyword evidence="5" id="KW-1185">Reference proteome</keyword>
<dbReference type="Pfam" id="PF23403">
    <property type="entry name" value="LTI65_LTI78_N"/>
    <property type="match status" value="1"/>
</dbReference>
<feature type="compositionally biased region" description="Acidic residues" evidence="1">
    <location>
        <begin position="72"/>
        <end position="92"/>
    </location>
</feature>
<dbReference type="EMBL" id="CP136894">
    <property type="protein sequence ID" value="WOL07183.1"/>
    <property type="molecule type" value="Genomic_DNA"/>
</dbReference>
<organism evidence="4 5">
    <name type="scientific">Canna indica</name>
    <name type="common">Indian-shot</name>
    <dbReference type="NCBI Taxonomy" id="4628"/>
    <lineage>
        <taxon>Eukaryota</taxon>
        <taxon>Viridiplantae</taxon>
        <taxon>Streptophyta</taxon>
        <taxon>Embryophyta</taxon>
        <taxon>Tracheophyta</taxon>
        <taxon>Spermatophyta</taxon>
        <taxon>Magnoliopsida</taxon>
        <taxon>Liliopsida</taxon>
        <taxon>Zingiberales</taxon>
        <taxon>Cannaceae</taxon>
        <taxon>Canna</taxon>
    </lineage>
</organism>
<feature type="compositionally biased region" description="Basic and acidic residues" evidence="1">
    <location>
        <begin position="127"/>
        <end position="141"/>
    </location>
</feature>
<evidence type="ECO:0000313" key="4">
    <source>
        <dbReference type="EMBL" id="WOL07183.1"/>
    </source>
</evidence>
<sequence length="367" mass="39751">MQVQVAPMLGHAYELEPERPAGSRAATDQAEEEHHEKKPVLKKVKEKVKKIKNTIKKKHGHGNDYDHHQDRDTDDQDDEDDDDDEEDDESLNDPEIHGGNLIIAPEQRATGEYSASSLRTSGVDTSPLKDLDQIGGFKEDSAAPNSNPSKTEKYRGGEEIETSPVIESFEAMTVSDQPPAKHEASEGRKLMEEEKGRGSSYTEKISTTAKNAYGKVADAGAEVVAKVVQPTTSATKTACGKVADAGTGVVEKLVQPGSIDAEGGRRVSSAKLAEKLKPGEEDKALSEVISDAIRKGKTTAEEKVAGRGGGVGMIGRLKGAATTWVGGRVRSWNASWPLSEQERKEMGELKGRDMPKEEILKQIKDLK</sequence>
<dbReference type="AlphaFoldDB" id="A0AAQ3QFF4"/>
<feature type="compositionally biased region" description="Basic and acidic residues" evidence="1">
    <location>
        <begin position="340"/>
        <end position="367"/>
    </location>
</feature>
<dbReference type="GO" id="GO:0006950">
    <property type="term" value="P:response to stress"/>
    <property type="evidence" value="ECO:0007669"/>
    <property type="project" value="TreeGrafter"/>
</dbReference>
<feature type="compositionally biased region" description="Basic and acidic residues" evidence="1">
    <location>
        <begin position="61"/>
        <end position="71"/>
    </location>
</feature>
<feature type="region of interest" description="Disordered" evidence="1">
    <location>
        <begin position="339"/>
        <end position="367"/>
    </location>
</feature>
<feature type="compositionally biased region" description="Basic residues" evidence="1">
    <location>
        <begin position="40"/>
        <end position="60"/>
    </location>
</feature>
<evidence type="ECO:0000313" key="5">
    <source>
        <dbReference type="Proteomes" id="UP001327560"/>
    </source>
</evidence>
<dbReference type="PANTHER" id="PTHR33836:SF1">
    <property type="entry name" value="LOW-TEMPERATURE-INDUCED 65 KDA PROTEIN-RELATED"/>
    <property type="match status" value="1"/>
</dbReference>
<accession>A0AAQ3QFF4</accession>
<gene>
    <name evidence="4" type="ORF">Cni_G15921</name>
</gene>
<feature type="compositionally biased region" description="Polar residues" evidence="1">
    <location>
        <begin position="113"/>
        <end position="124"/>
    </location>
</feature>
<proteinExistence type="predicted"/>
<feature type="region of interest" description="Disordered" evidence="1">
    <location>
        <begin position="1"/>
        <end position="203"/>
    </location>
</feature>
<evidence type="ECO:0000259" key="3">
    <source>
        <dbReference type="Pfam" id="PF23403"/>
    </source>
</evidence>
<feature type="domain" description="LTI65/LTI78 PGEED repeat" evidence="2">
    <location>
        <begin position="272"/>
        <end position="293"/>
    </location>
</feature>
<dbReference type="InterPro" id="IPR056605">
    <property type="entry name" value="LTI65_LTI78_N"/>
</dbReference>
<dbReference type="PANTHER" id="PTHR33836">
    <property type="entry name" value="LOW-TEMPERATURE-INDUCED 65 KDA PROTEIN-RELATED"/>
    <property type="match status" value="1"/>
</dbReference>